<evidence type="ECO:0000313" key="1">
    <source>
        <dbReference type="EMBL" id="KAJ6777865.1"/>
    </source>
</evidence>
<dbReference type="Proteomes" id="UP001151752">
    <property type="component" value="Chromosome 16"/>
</dbReference>
<keyword evidence="2" id="KW-1185">Reference proteome</keyword>
<name>A0A9Q0X5N2_9ROSI</name>
<dbReference type="EMBL" id="JAPFFM010000001">
    <property type="protein sequence ID" value="KAJ6777865.1"/>
    <property type="molecule type" value="Genomic_DNA"/>
</dbReference>
<sequence length="34" mass="4048">MHFIVILTRTKSQTCYRVKSNILISYYLNHLSCT</sequence>
<reference evidence="1" key="1">
    <citation type="submission" date="2022-11" db="EMBL/GenBank/DDBJ databases">
        <authorList>
            <person name="Hyden B.L."/>
            <person name="Feng K."/>
            <person name="Yates T."/>
            <person name="Jawdy S."/>
            <person name="Smart L.B."/>
            <person name="Muchero W."/>
        </authorList>
    </citation>
    <scope>NUCLEOTIDE SEQUENCE</scope>
    <source>
        <tissue evidence="1">Shoot tip</tissue>
    </source>
</reference>
<organism evidence="1 2">
    <name type="scientific">Salix koriyanagi</name>
    <dbReference type="NCBI Taxonomy" id="2511006"/>
    <lineage>
        <taxon>Eukaryota</taxon>
        <taxon>Viridiplantae</taxon>
        <taxon>Streptophyta</taxon>
        <taxon>Embryophyta</taxon>
        <taxon>Tracheophyta</taxon>
        <taxon>Spermatophyta</taxon>
        <taxon>Magnoliopsida</taxon>
        <taxon>eudicotyledons</taxon>
        <taxon>Gunneridae</taxon>
        <taxon>Pentapetalae</taxon>
        <taxon>rosids</taxon>
        <taxon>fabids</taxon>
        <taxon>Malpighiales</taxon>
        <taxon>Salicaceae</taxon>
        <taxon>Saliceae</taxon>
        <taxon>Salix</taxon>
    </lineage>
</organism>
<proteinExistence type="predicted"/>
<accession>A0A9Q0X5N2</accession>
<protein>
    <submittedName>
        <fullName evidence="1">Uncharacterized protein</fullName>
    </submittedName>
</protein>
<gene>
    <name evidence="1" type="ORF">OIU74_001772</name>
</gene>
<reference evidence="1" key="2">
    <citation type="journal article" date="2023" name="Int. J. Mol. Sci.">
        <title>De Novo Assembly and Annotation of 11 Diverse Shrub Willow (Salix) Genomes Reveals Novel Gene Organization in Sex-Linked Regions.</title>
        <authorList>
            <person name="Hyden B."/>
            <person name="Feng K."/>
            <person name="Yates T.B."/>
            <person name="Jawdy S."/>
            <person name="Cereghino C."/>
            <person name="Smart L.B."/>
            <person name="Muchero W."/>
        </authorList>
    </citation>
    <scope>NUCLEOTIDE SEQUENCE</scope>
    <source>
        <tissue evidence="1">Shoot tip</tissue>
    </source>
</reference>
<evidence type="ECO:0000313" key="2">
    <source>
        <dbReference type="Proteomes" id="UP001151752"/>
    </source>
</evidence>
<dbReference type="AlphaFoldDB" id="A0A9Q0X5N2"/>
<comment type="caution">
    <text evidence="1">The sequence shown here is derived from an EMBL/GenBank/DDBJ whole genome shotgun (WGS) entry which is preliminary data.</text>
</comment>